<evidence type="ECO:0000313" key="2">
    <source>
        <dbReference type="Proteomes" id="UP000625283"/>
    </source>
</evidence>
<keyword evidence="2" id="KW-1185">Reference proteome</keyword>
<reference evidence="1 2" key="1">
    <citation type="submission" date="2021-01" db="EMBL/GenBank/DDBJ databases">
        <title>C459-1 draft genome sequence.</title>
        <authorList>
            <person name="Zhang X.-F."/>
        </authorList>
    </citation>
    <scope>NUCLEOTIDE SEQUENCE [LARGE SCALE GENOMIC DNA]</scope>
    <source>
        <strain evidence="2">C459-1</strain>
    </source>
</reference>
<evidence type="ECO:0000313" key="1">
    <source>
        <dbReference type="EMBL" id="MBL1411432.1"/>
    </source>
</evidence>
<organism evidence="1 2">
    <name type="scientific">Sphingobacterium faecale</name>
    <dbReference type="NCBI Taxonomy" id="2803775"/>
    <lineage>
        <taxon>Bacteria</taxon>
        <taxon>Pseudomonadati</taxon>
        <taxon>Bacteroidota</taxon>
        <taxon>Sphingobacteriia</taxon>
        <taxon>Sphingobacteriales</taxon>
        <taxon>Sphingobacteriaceae</taxon>
        <taxon>Sphingobacterium</taxon>
    </lineage>
</organism>
<sequence>MKATIYAEKDIIGTTDLCVGDFIMGGLYGTLCPTDLYYDKVQSYVWNFWNQSPVDYKLWQSLNLNVQLENGLFLLARGGITIDDMIELKDEPKRIDLAGVDTRIIEDFICASPTRPFVDEPWEAITIEEKLEFEKQITSSVKANKSMWINLFGKTKHPLADAIVSALCKDIRGNSVLFEISSLTIEQSFVVIDLSRTYKAKRSNYAIVEFYDSYDEFKYGRMFPDKVNWEE</sequence>
<gene>
    <name evidence="1" type="ORF">JKG61_21925</name>
</gene>
<dbReference type="EMBL" id="JAERTY010000017">
    <property type="protein sequence ID" value="MBL1411432.1"/>
    <property type="molecule type" value="Genomic_DNA"/>
</dbReference>
<protein>
    <submittedName>
        <fullName evidence="1">Uncharacterized protein</fullName>
    </submittedName>
</protein>
<name>A0ABS1R9P0_9SPHI</name>
<dbReference type="Proteomes" id="UP000625283">
    <property type="component" value="Unassembled WGS sequence"/>
</dbReference>
<accession>A0ABS1R9P0</accession>
<dbReference type="RefSeq" id="WP_202105147.1">
    <property type="nucleotide sequence ID" value="NZ_JAERTY010000017.1"/>
</dbReference>
<proteinExistence type="predicted"/>
<comment type="caution">
    <text evidence="1">The sequence shown here is derived from an EMBL/GenBank/DDBJ whole genome shotgun (WGS) entry which is preliminary data.</text>
</comment>